<dbReference type="AlphaFoldDB" id="A0ABC8T2D9"/>
<gene>
    <name evidence="1" type="ORF">ILEXP_LOCUS32503</name>
</gene>
<protein>
    <submittedName>
        <fullName evidence="1">Uncharacterized protein</fullName>
    </submittedName>
</protein>
<accession>A0ABC8T2D9</accession>
<organism evidence="1 2">
    <name type="scientific">Ilex paraguariensis</name>
    <name type="common">yerba mate</name>
    <dbReference type="NCBI Taxonomy" id="185542"/>
    <lineage>
        <taxon>Eukaryota</taxon>
        <taxon>Viridiplantae</taxon>
        <taxon>Streptophyta</taxon>
        <taxon>Embryophyta</taxon>
        <taxon>Tracheophyta</taxon>
        <taxon>Spermatophyta</taxon>
        <taxon>Magnoliopsida</taxon>
        <taxon>eudicotyledons</taxon>
        <taxon>Gunneridae</taxon>
        <taxon>Pentapetalae</taxon>
        <taxon>asterids</taxon>
        <taxon>campanulids</taxon>
        <taxon>Aquifoliales</taxon>
        <taxon>Aquifoliaceae</taxon>
        <taxon>Ilex</taxon>
    </lineage>
</organism>
<proteinExistence type="predicted"/>
<name>A0ABC8T2D9_9AQUA</name>
<evidence type="ECO:0000313" key="1">
    <source>
        <dbReference type="EMBL" id="CAK9163457.1"/>
    </source>
</evidence>
<evidence type="ECO:0000313" key="2">
    <source>
        <dbReference type="Proteomes" id="UP001642360"/>
    </source>
</evidence>
<comment type="caution">
    <text evidence="1">The sequence shown here is derived from an EMBL/GenBank/DDBJ whole genome shotgun (WGS) entry which is preliminary data.</text>
</comment>
<reference evidence="1 2" key="1">
    <citation type="submission" date="2024-02" db="EMBL/GenBank/DDBJ databases">
        <authorList>
            <person name="Vignale AGUSTIN F."/>
            <person name="Sosa J E."/>
            <person name="Modenutti C."/>
        </authorList>
    </citation>
    <scope>NUCLEOTIDE SEQUENCE [LARGE SCALE GENOMIC DNA]</scope>
</reference>
<keyword evidence="2" id="KW-1185">Reference proteome</keyword>
<dbReference type="EMBL" id="CAUOFW020004036">
    <property type="protein sequence ID" value="CAK9163457.1"/>
    <property type="molecule type" value="Genomic_DNA"/>
</dbReference>
<sequence length="68" mass="7731">MVSKQSELHNHEGSWVLAQPPVGEGFDIGLDAKGHWTRTRVTKKPLEMARFWMKHFRLDISAGESNSP</sequence>
<dbReference type="Proteomes" id="UP001642360">
    <property type="component" value="Unassembled WGS sequence"/>
</dbReference>